<evidence type="ECO:0000313" key="2">
    <source>
        <dbReference type="Proteomes" id="UP000190150"/>
    </source>
</evidence>
<organism evidence="1 2">
    <name type="scientific">Sphingobacterium nematocida</name>
    <dbReference type="NCBI Taxonomy" id="1513896"/>
    <lineage>
        <taxon>Bacteria</taxon>
        <taxon>Pseudomonadati</taxon>
        <taxon>Bacteroidota</taxon>
        <taxon>Sphingobacteriia</taxon>
        <taxon>Sphingobacteriales</taxon>
        <taxon>Sphingobacteriaceae</taxon>
        <taxon>Sphingobacterium</taxon>
    </lineage>
</organism>
<gene>
    <name evidence="1" type="ORF">SAMN05660841_00328</name>
</gene>
<proteinExistence type="predicted"/>
<name>A0A1T5B089_9SPHI</name>
<dbReference type="EMBL" id="FUZF01000001">
    <property type="protein sequence ID" value="SKB40477.1"/>
    <property type="molecule type" value="Genomic_DNA"/>
</dbReference>
<protein>
    <submittedName>
        <fullName evidence="1">Uncharacterized protein</fullName>
    </submittedName>
</protein>
<reference evidence="2" key="1">
    <citation type="submission" date="2017-02" db="EMBL/GenBank/DDBJ databases">
        <authorList>
            <person name="Varghese N."/>
            <person name="Submissions S."/>
        </authorList>
    </citation>
    <scope>NUCLEOTIDE SEQUENCE [LARGE SCALE GENOMIC DNA]</scope>
    <source>
        <strain evidence="2">DSM 24091</strain>
    </source>
</reference>
<dbReference type="Proteomes" id="UP000190150">
    <property type="component" value="Unassembled WGS sequence"/>
</dbReference>
<dbReference type="AlphaFoldDB" id="A0A1T5B089"/>
<dbReference type="OrthoDB" id="880927at2"/>
<accession>A0A1T5B089</accession>
<keyword evidence="2" id="KW-1185">Reference proteome</keyword>
<sequence length="194" mass="22029">MAKSKDNVVMQGASGRIGRNLVFRQRGDQTIIAKTPRITTDRVMTAKQIAVQHKFYDATQYAKSVMLDEDLKAEYKAKANVNQSAYNVAFKDYFTDPEVRRVDDRAYEGEVGDKISFHVKDVMVLRSLSVEILDSEDAVIESGAAVLKDRSDSEWIYTTTMQNLDFMDAKYRVTMVDKPNKVVTVTRSFAEYQG</sequence>
<dbReference type="RefSeq" id="WP_079640677.1">
    <property type="nucleotide sequence ID" value="NZ_FUZF01000001.1"/>
</dbReference>
<evidence type="ECO:0000313" key="1">
    <source>
        <dbReference type="EMBL" id="SKB40477.1"/>
    </source>
</evidence>